<protein>
    <submittedName>
        <fullName evidence="8">Efflux RND transporter periplasmic adaptor subunit</fullName>
    </submittedName>
</protein>
<dbReference type="Pfam" id="PF25967">
    <property type="entry name" value="RND-MFP_C"/>
    <property type="match status" value="1"/>
</dbReference>
<evidence type="ECO:0000256" key="3">
    <source>
        <dbReference type="ARBA" id="ARBA00022448"/>
    </source>
</evidence>
<dbReference type="Gene3D" id="2.40.50.100">
    <property type="match status" value="1"/>
</dbReference>
<dbReference type="Proteomes" id="UP000253961">
    <property type="component" value="Unassembled WGS sequence"/>
</dbReference>
<dbReference type="InterPro" id="IPR058625">
    <property type="entry name" value="MdtA-like_BSH"/>
</dbReference>
<keyword evidence="9" id="KW-1185">Reference proteome</keyword>
<gene>
    <name evidence="8" type="ORF">DU508_19210</name>
</gene>
<feature type="domain" description="Multidrug resistance protein MdtA-like C-terminal permuted SH3" evidence="7">
    <location>
        <begin position="293"/>
        <end position="350"/>
    </location>
</feature>
<dbReference type="Gene3D" id="2.40.420.20">
    <property type="match status" value="1"/>
</dbReference>
<dbReference type="InterPro" id="IPR058792">
    <property type="entry name" value="Beta-barrel_RND_2"/>
</dbReference>
<organism evidence="8 9">
    <name type="scientific">Pedobacter chinensis</name>
    <dbReference type="NCBI Taxonomy" id="2282421"/>
    <lineage>
        <taxon>Bacteria</taxon>
        <taxon>Pseudomonadati</taxon>
        <taxon>Bacteroidota</taxon>
        <taxon>Sphingobacteriia</taxon>
        <taxon>Sphingobacteriales</taxon>
        <taxon>Sphingobacteriaceae</taxon>
        <taxon>Pedobacter</taxon>
    </lineage>
</organism>
<feature type="domain" description="CusB-like beta-barrel" evidence="6">
    <location>
        <begin position="216"/>
        <end position="287"/>
    </location>
</feature>
<dbReference type="GO" id="GO:0015562">
    <property type="term" value="F:efflux transmembrane transporter activity"/>
    <property type="evidence" value="ECO:0007669"/>
    <property type="project" value="TreeGrafter"/>
</dbReference>
<keyword evidence="4" id="KW-0812">Transmembrane</keyword>
<dbReference type="PANTHER" id="PTHR30469:SF36">
    <property type="entry name" value="BLL3903 PROTEIN"/>
    <property type="match status" value="1"/>
</dbReference>
<evidence type="ECO:0000256" key="1">
    <source>
        <dbReference type="ARBA" id="ARBA00004196"/>
    </source>
</evidence>
<dbReference type="Pfam" id="PF25954">
    <property type="entry name" value="Beta-barrel_RND_2"/>
    <property type="match status" value="1"/>
</dbReference>
<dbReference type="NCBIfam" id="TIGR01730">
    <property type="entry name" value="RND_mfp"/>
    <property type="match status" value="1"/>
</dbReference>
<dbReference type="Gene3D" id="2.40.30.170">
    <property type="match status" value="1"/>
</dbReference>
<accession>A0A369PQL9</accession>
<comment type="similarity">
    <text evidence="2">Belongs to the membrane fusion protein (MFP) (TC 8.A.1) family.</text>
</comment>
<dbReference type="AlphaFoldDB" id="A0A369PQL9"/>
<feature type="transmembrane region" description="Helical" evidence="4">
    <location>
        <begin position="5"/>
        <end position="23"/>
    </location>
</feature>
<evidence type="ECO:0000256" key="2">
    <source>
        <dbReference type="ARBA" id="ARBA00009477"/>
    </source>
</evidence>
<dbReference type="SUPFAM" id="SSF111369">
    <property type="entry name" value="HlyD-like secretion proteins"/>
    <property type="match status" value="1"/>
</dbReference>
<sequence length="369" mass="38681">MKKRYIIYAVLALGLAYLVYYRINANKKLEGGGAAAATGQGKGAAGGKGGGAGAPLVVDGIIVKPTSFNTDLEVTGAIDANESVVLKSEVSGLVTGIYFTEGTNVTKGAVLVKVNDSDIQAQLQEALTRQKLSGTNENRAKQLLEKGAISQEEYDTSLADLKSLQAQSQLIRAQLARTTIRAPFSGRIGLRNISAGTYLTPATVIANLVSTNPVKVTFSVPEKYAGQINLGSSITFTTDGSSKQNTGKVYAIEPGINAATRTLQIRALAPNADNALLPGSFAKIKLALNTLQNAILIPNQAIIPVLKGKIVYIQKNGKAQEVKVEAGTRTDENIVITSGLKAGDTVLTTGSMALKKDAPVKVNLVKESL</sequence>
<proteinExistence type="inferred from homology"/>
<evidence type="ECO:0000259" key="5">
    <source>
        <dbReference type="Pfam" id="PF25917"/>
    </source>
</evidence>
<comment type="subcellular location">
    <subcellularLocation>
        <location evidence="1">Cell envelope</location>
    </subcellularLocation>
</comment>
<reference evidence="8 9" key="1">
    <citation type="submission" date="2018-07" db="EMBL/GenBank/DDBJ databases">
        <title>Pedobacter sp. nov., isolated from soil.</title>
        <authorList>
            <person name="Zhou L.Y."/>
            <person name="Du Z.J."/>
        </authorList>
    </citation>
    <scope>NUCLEOTIDE SEQUENCE [LARGE SCALE GENOMIC DNA]</scope>
    <source>
        <strain evidence="8 9">JDX94</strain>
    </source>
</reference>
<dbReference type="PANTHER" id="PTHR30469">
    <property type="entry name" value="MULTIDRUG RESISTANCE PROTEIN MDTA"/>
    <property type="match status" value="1"/>
</dbReference>
<dbReference type="InterPro" id="IPR006143">
    <property type="entry name" value="RND_pump_MFP"/>
</dbReference>
<dbReference type="RefSeq" id="WP_115404389.1">
    <property type="nucleotide sequence ID" value="NZ_QPKV01000009.1"/>
</dbReference>
<evidence type="ECO:0000313" key="9">
    <source>
        <dbReference type="Proteomes" id="UP000253961"/>
    </source>
</evidence>
<dbReference type="Gene3D" id="1.10.287.470">
    <property type="entry name" value="Helix hairpin bin"/>
    <property type="match status" value="1"/>
</dbReference>
<dbReference type="InterPro" id="IPR058627">
    <property type="entry name" value="MdtA-like_C"/>
</dbReference>
<keyword evidence="4" id="KW-1133">Transmembrane helix</keyword>
<dbReference type="EMBL" id="QPKV01000009">
    <property type="protein sequence ID" value="RDC54941.1"/>
    <property type="molecule type" value="Genomic_DNA"/>
</dbReference>
<evidence type="ECO:0000313" key="8">
    <source>
        <dbReference type="EMBL" id="RDC54941.1"/>
    </source>
</evidence>
<name>A0A369PQL9_9SPHI</name>
<evidence type="ECO:0000259" key="7">
    <source>
        <dbReference type="Pfam" id="PF25967"/>
    </source>
</evidence>
<keyword evidence="4" id="KW-0472">Membrane</keyword>
<evidence type="ECO:0000256" key="4">
    <source>
        <dbReference type="SAM" id="Phobius"/>
    </source>
</evidence>
<feature type="domain" description="Multidrug resistance protein MdtA-like barrel-sandwich hybrid" evidence="5">
    <location>
        <begin position="84"/>
        <end position="209"/>
    </location>
</feature>
<dbReference type="OrthoDB" id="9806939at2"/>
<dbReference type="Pfam" id="PF25917">
    <property type="entry name" value="BSH_RND"/>
    <property type="match status" value="1"/>
</dbReference>
<dbReference type="GO" id="GO:1990281">
    <property type="term" value="C:efflux pump complex"/>
    <property type="evidence" value="ECO:0007669"/>
    <property type="project" value="TreeGrafter"/>
</dbReference>
<comment type="caution">
    <text evidence="8">The sequence shown here is derived from an EMBL/GenBank/DDBJ whole genome shotgun (WGS) entry which is preliminary data.</text>
</comment>
<keyword evidence="3" id="KW-0813">Transport</keyword>
<evidence type="ECO:0000259" key="6">
    <source>
        <dbReference type="Pfam" id="PF25954"/>
    </source>
</evidence>